<protein>
    <recommendedName>
        <fullName evidence="3">dihydrofolate reductase</fullName>
        <ecNumber evidence="3">1.5.1.3</ecNumber>
    </recommendedName>
</protein>
<dbReference type="PROSITE" id="PS51330">
    <property type="entry name" value="DHFR_2"/>
    <property type="match status" value="1"/>
</dbReference>
<dbReference type="PRINTS" id="PR00070">
    <property type="entry name" value="DHFR"/>
</dbReference>
<dbReference type="GO" id="GO:0005739">
    <property type="term" value="C:mitochondrion"/>
    <property type="evidence" value="ECO:0007669"/>
    <property type="project" value="TreeGrafter"/>
</dbReference>
<dbReference type="Gene3D" id="3.40.430.10">
    <property type="entry name" value="Dihydrofolate Reductase, subunit A"/>
    <property type="match status" value="1"/>
</dbReference>
<organism evidence="9 10">
    <name type="scientific">Paramuricea clavata</name>
    <name type="common">Red gorgonian</name>
    <name type="synonym">Violescent sea-whip</name>
    <dbReference type="NCBI Taxonomy" id="317549"/>
    <lineage>
        <taxon>Eukaryota</taxon>
        <taxon>Metazoa</taxon>
        <taxon>Cnidaria</taxon>
        <taxon>Anthozoa</taxon>
        <taxon>Octocorallia</taxon>
        <taxon>Malacalcyonacea</taxon>
        <taxon>Plexauridae</taxon>
        <taxon>Paramuricea</taxon>
    </lineage>
</organism>
<keyword evidence="6" id="KW-0560">Oxidoreductase</keyword>
<evidence type="ECO:0000256" key="7">
    <source>
        <dbReference type="ARBA" id="ARBA00048873"/>
    </source>
</evidence>
<dbReference type="GO" id="GO:0004146">
    <property type="term" value="F:dihydrofolate reductase activity"/>
    <property type="evidence" value="ECO:0007669"/>
    <property type="project" value="UniProtKB-EC"/>
</dbReference>
<evidence type="ECO:0000256" key="3">
    <source>
        <dbReference type="ARBA" id="ARBA00012856"/>
    </source>
</evidence>
<dbReference type="Proteomes" id="UP001152795">
    <property type="component" value="Unassembled WGS sequence"/>
</dbReference>
<dbReference type="Pfam" id="PF00186">
    <property type="entry name" value="DHFR_1"/>
    <property type="match status" value="1"/>
</dbReference>
<evidence type="ECO:0000313" key="10">
    <source>
        <dbReference type="Proteomes" id="UP001152795"/>
    </source>
</evidence>
<dbReference type="PANTHER" id="PTHR48069:SF3">
    <property type="entry name" value="DIHYDROFOLATE REDUCTASE"/>
    <property type="match status" value="1"/>
</dbReference>
<dbReference type="EMBL" id="CACRXK020001603">
    <property type="protein sequence ID" value="CAB3990105.1"/>
    <property type="molecule type" value="Genomic_DNA"/>
</dbReference>
<keyword evidence="5" id="KW-0521">NADP</keyword>
<dbReference type="InterPro" id="IPR012259">
    <property type="entry name" value="DHFR"/>
</dbReference>
<dbReference type="OrthoDB" id="4664297at2759"/>
<dbReference type="InterPro" id="IPR017925">
    <property type="entry name" value="DHFR_CS"/>
</dbReference>
<dbReference type="CDD" id="cd00209">
    <property type="entry name" value="DHFR"/>
    <property type="match status" value="1"/>
</dbReference>
<dbReference type="GO" id="GO:0046655">
    <property type="term" value="P:folic acid metabolic process"/>
    <property type="evidence" value="ECO:0007669"/>
    <property type="project" value="TreeGrafter"/>
</dbReference>
<gene>
    <name evidence="9" type="ORF">PACLA_8A052924</name>
</gene>
<evidence type="ECO:0000256" key="6">
    <source>
        <dbReference type="ARBA" id="ARBA00023002"/>
    </source>
</evidence>
<dbReference type="GO" id="GO:0006730">
    <property type="term" value="P:one-carbon metabolic process"/>
    <property type="evidence" value="ECO:0007669"/>
    <property type="project" value="UniProtKB-KW"/>
</dbReference>
<dbReference type="UniPathway" id="UPA00077">
    <property type="reaction ID" value="UER00158"/>
</dbReference>
<evidence type="ECO:0000256" key="1">
    <source>
        <dbReference type="ARBA" id="ARBA00004903"/>
    </source>
</evidence>
<dbReference type="FunFam" id="3.40.430.10:FF:000002">
    <property type="entry name" value="Dihydrofolate reductase"/>
    <property type="match status" value="1"/>
</dbReference>
<evidence type="ECO:0000256" key="8">
    <source>
        <dbReference type="RuleBase" id="RU004474"/>
    </source>
</evidence>
<comment type="caution">
    <text evidence="9">The sequence shown here is derived from an EMBL/GenBank/DDBJ whole genome shotgun (WGS) entry which is preliminary data.</text>
</comment>
<dbReference type="GO" id="GO:0046654">
    <property type="term" value="P:tetrahydrofolate biosynthetic process"/>
    <property type="evidence" value="ECO:0007669"/>
    <property type="project" value="UniProtKB-UniPathway"/>
</dbReference>
<proteinExistence type="inferred from homology"/>
<evidence type="ECO:0000256" key="2">
    <source>
        <dbReference type="ARBA" id="ARBA00009539"/>
    </source>
</evidence>
<dbReference type="PANTHER" id="PTHR48069">
    <property type="entry name" value="DIHYDROFOLATE REDUCTASE"/>
    <property type="match status" value="1"/>
</dbReference>
<evidence type="ECO:0000313" key="9">
    <source>
        <dbReference type="EMBL" id="CAB3990105.1"/>
    </source>
</evidence>
<sequence length="191" mass="21922">MAGRKMSCIAAMSSKNRGIGKDGKLPWRLRSEMKYFTRITTDVKQEGQQNAVIMGRKTWESIPAKYLPLSGRLNVILSRTMSDAPENVLLCTDLQKALEVLSNPPYDQSIEHVYITGGYGVYKEAMSMPNLHRIYLTEVHMDVECDAFYPEFDKEDFNIVSDPNVPSEMQEEKGVKFQYFVYEKKNQVCDQ</sequence>
<dbReference type="GO" id="GO:0046452">
    <property type="term" value="P:dihydrofolate metabolic process"/>
    <property type="evidence" value="ECO:0007669"/>
    <property type="project" value="TreeGrafter"/>
</dbReference>
<comment type="similarity">
    <text evidence="2 8">Belongs to the dihydrofolate reductase family.</text>
</comment>
<dbReference type="InterPro" id="IPR024072">
    <property type="entry name" value="DHFR-like_dom_sf"/>
</dbReference>
<reference evidence="9" key="1">
    <citation type="submission" date="2020-04" db="EMBL/GenBank/DDBJ databases">
        <authorList>
            <person name="Alioto T."/>
            <person name="Alioto T."/>
            <person name="Gomez Garrido J."/>
        </authorList>
    </citation>
    <scope>NUCLEOTIDE SEQUENCE</scope>
    <source>
        <strain evidence="9">A484AB</strain>
    </source>
</reference>
<name>A0A7D9HUD9_PARCT</name>
<dbReference type="PROSITE" id="PS00075">
    <property type="entry name" value="DHFR_1"/>
    <property type="match status" value="1"/>
</dbReference>
<dbReference type="GO" id="GO:0050661">
    <property type="term" value="F:NADP binding"/>
    <property type="evidence" value="ECO:0007669"/>
    <property type="project" value="InterPro"/>
</dbReference>
<keyword evidence="10" id="KW-1185">Reference proteome</keyword>
<comment type="catalytic activity">
    <reaction evidence="7">
        <text>(6S)-5,6,7,8-tetrahydrofolate + NADP(+) = 7,8-dihydrofolate + NADPH + H(+)</text>
        <dbReference type="Rhea" id="RHEA:15009"/>
        <dbReference type="ChEBI" id="CHEBI:15378"/>
        <dbReference type="ChEBI" id="CHEBI:57451"/>
        <dbReference type="ChEBI" id="CHEBI:57453"/>
        <dbReference type="ChEBI" id="CHEBI:57783"/>
        <dbReference type="ChEBI" id="CHEBI:58349"/>
        <dbReference type="EC" id="1.5.1.3"/>
    </reaction>
</comment>
<dbReference type="AlphaFoldDB" id="A0A7D9HUD9"/>
<evidence type="ECO:0000256" key="4">
    <source>
        <dbReference type="ARBA" id="ARBA00022563"/>
    </source>
</evidence>
<dbReference type="InterPro" id="IPR001796">
    <property type="entry name" value="DHFR_dom"/>
</dbReference>
<evidence type="ECO:0000256" key="5">
    <source>
        <dbReference type="ARBA" id="ARBA00022857"/>
    </source>
</evidence>
<dbReference type="EC" id="1.5.1.3" evidence="3"/>
<accession>A0A7D9HUD9</accession>
<comment type="pathway">
    <text evidence="1">Cofactor biosynthesis; tetrahydrofolate biosynthesis; 5,6,7,8-tetrahydrofolate from 7,8-dihydrofolate: step 1/1.</text>
</comment>
<dbReference type="SUPFAM" id="SSF53597">
    <property type="entry name" value="Dihydrofolate reductase-like"/>
    <property type="match status" value="1"/>
</dbReference>
<keyword evidence="4" id="KW-0554">One-carbon metabolism</keyword>